<dbReference type="InterPro" id="IPR011051">
    <property type="entry name" value="RmlC_Cupin_sf"/>
</dbReference>
<evidence type="ECO:0000256" key="1">
    <source>
        <dbReference type="ARBA" id="ARBA00008416"/>
    </source>
</evidence>
<gene>
    <name evidence="6" type="ORF">GOHSU_25_00050</name>
</gene>
<comment type="caution">
    <text evidence="6">The sequence shown here is derived from an EMBL/GenBank/DDBJ whole genome shotgun (WGS) entry which is preliminary data.</text>
</comment>
<evidence type="ECO:0000256" key="2">
    <source>
        <dbReference type="PIRSR" id="PIRSR006232-1"/>
    </source>
</evidence>
<dbReference type="PANTHER" id="PTHR43212:SF3">
    <property type="entry name" value="QUERCETIN 2,3-DIOXYGENASE"/>
    <property type="match status" value="1"/>
</dbReference>
<dbReference type="GO" id="GO:0046872">
    <property type="term" value="F:metal ion binding"/>
    <property type="evidence" value="ECO:0007669"/>
    <property type="project" value="UniProtKB-KW"/>
</dbReference>
<evidence type="ECO:0000256" key="3">
    <source>
        <dbReference type="RuleBase" id="RU003457"/>
    </source>
</evidence>
<dbReference type="CDD" id="cd02910">
    <property type="entry name" value="cupin_Yhhw_N"/>
    <property type="match status" value="1"/>
</dbReference>
<reference evidence="6 7" key="1">
    <citation type="submission" date="2012-12" db="EMBL/GenBank/DDBJ databases">
        <title>Whole genome shotgun sequence of Gordonia hirsuta NBRC 16056.</title>
        <authorList>
            <person name="Isaki-Nakamura S."/>
            <person name="Hosoyama A."/>
            <person name="Tsuchikane K."/>
            <person name="Katsumata H."/>
            <person name="Baba S."/>
            <person name="Yamazaki S."/>
            <person name="Fujita N."/>
        </authorList>
    </citation>
    <scope>NUCLEOTIDE SEQUENCE [LARGE SCALE GENOMIC DNA]</scope>
    <source>
        <strain evidence="6 7">NBRC 16056</strain>
    </source>
</reference>
<feature type="domain" description="Quercetin 2,3-dioxygenase C-terminal cupin" evidence="5">
    <location>
        <begin position="164"/>
        <end position="245"/>
    </location>
</feature>
<evidence type="ECO:0008006" key="8">
    <source>
        <dbReference type="Google" id="ProtNLM"/>
    </source>
</evidence>
<dbReference type="AlphaFoldDB" id="L7L9E7"/>
<dbReference type="InterPro" id="IPR014710">
    <property type="entry name" value="RmlC-like_jellyroll"/>
</dbReference>
<dbReference type="Proteomes" id="UP000053405">
    <property type="component" value="Unassembled WGS sequence"/>
</dbReference>
<evidence type="ECO:0000313" key="7">
    <source>
        <dbReference type="Proteomes" id="UP000053405"/>
    </source>
</evidence>
<feature type="binding site" evidence="2">
    <location>
        <position position="58"/>
    </location>
    <ligand>
        <name>Fe cation</name>
        <dbReference type="ChEBI" id="CHEBI:24875"/>
    </ligand>
</feature>
<dbReference type="PIRSF" id="PIRSF006232">
    <property type="entry name" value="Pirin"/>
    <property type="match status" value="1"/>
</dbReference>
<dbReference type="Gene3D" id="2.60.120.10">
    <property type="entry name" value="Jelly Rolls"/>
    <property type="match status" value="2"/>
</dbReference>
<feature type="binding site" evidence="2">
    <location>
        <position position="60"/>
    </location>
    <ligand>
        <name>Fe cation</name>
        <dbReference type="ChEBI" id="CHEBI:24875"/>
    </ligand>
</feature>
<dbReference type="SUPFAM" id="SSF51182">
    <property type="entry name" value="RmlC-like cupins"/>
    <property type="match status" value="1"/>
</dbReference>
<dbReference type="EMBL" id="BANT01000025">
    <property type="protein sequence ID" value="GAC57770.1"/>
    <property type="molecule type" value="Genomic_DNA"/>
</dbReference>
<dbReference type="OrthoDB" id="321327at2"/>
<evidence type="ECO:0000313" key="6">
    <source>
        <dbReference type="EMBL" id="GAC57770.1"/>
    </source>
</evidence>
<dbReference type="InterPro" id="IPR003829">
    <property type="entry name" value="Pirin_N_dom"/>
</dbReference>
<name>L7L9E7_9ACTN</name>
<keyword evidence="2" id="KW-0408">Iron</keyword>
<dbReference type="InterPro" id="IPR041602">
    <property type="entry name" value="Quercetinase_C"/>
</dbReference>
<proteinExistence type="inferred from homology"/>
<dbReference type="STRING" id="1121927.GOHSU_25_00050"/>
<keyword evidence="2" id="KW-0479">Metal-binding</keyword>
<dbReference type="InterPro" id="IPR012093">
    <property type="entry name" value="Pirin"/>
</dbReference>
<organism evidence="6 7">
    <name type="scientific">Gordonia hirsuta DSM 44140 = NBRC 16056</name>
    <dbReference type="NCBI Taxonomy" id="1121927"/>
    <lineage>
        <taxon>Bacteria</taxon>
        <taxon>Bacillati</taxon>
        <taxon>Actinomycetota</taxon>
        <taxon>Actinomycetes</taxon>
        <taxon>Mycobacteriales</taxon>
        <taxon>Gordoniaceae</taxon>
        <taxon>Gordonia</taxon>
    </lineage>
</organism>
<feature type="binding site" evidence="2">
    <location>
        <position position="102"/>
    </location>
    <ligand>
        <name>Fe cation</name>
        <dbReference type="ChEBI" id="CHEBI:24875"/>
    </ligand>
</feature>
<protein>
    <recommendedName>
        <fullName evidence="8">Pirin N-terminal domain-containing protein</fullName>
    </recommendedName>
</protein>
<accession>L7L9E7</accession>
<dbReference type="RefSeq" id="WP_005940584.1">
    <property type="nucleotide sequence ID" value="NZ_ATVK01000013.1"/>
</dbReference>
<dbReference type="PANTHER" id="PTHR43212">
    <property type="entry name" value="QUERCETIN 2,3-DIOXYGENASE"/>
    <property type="match status" value="1"/>
</dbReference>
<dbReference type="Pfam" id="PF02678">
    <property type="entry name" value="Pirin"/>
    <property type="match status" value="1"/>
</dbReference>
<comment type="cofactor">
    <cofactor evidence="2">
        <name>Fe cation</name>
        <dbReference type="ChEBI" id="CHEBI:24875"/>
    </cofactor>
    <text evidence="2">Binds 1 Fe cation per subunit.</text>
</comment>
<feature type="domain" description="Pirin N-terminal" evidence="4">
    <location>
        <begin position="10"/>
        <end position="136"/>
    </location>
</feature>
<comment type="similarity">
    <text evidence="1 3">Belongs to the pirin family.</text>
</comment>
<dbReference type="eggNOG" id="COG1741">
    <property type="taxonomic scope" value="Bacteria"/>
</dbReference>
<evidence type="ECO:0000259" key="4">
    <source>
        <dbReference type="Pfam" id="PF02678"/>
    </source>
</evidence>
<sequence>MALHLLRSADRPVTTTEWLTSRHGFSFGDHYDPGNTHHGVLLVHNDETVAAGQGFDTHPHRETEIITWVLSGSLVHQDSRGHSGVVYPGLAQRMSAGTGIEHSERNDTWRDGMWRTDAGDGASGGGEPVHYLQMWLLPDQTGTGPDYEQCDVRSELAAGGLLALASGDRRHDSAIRIRNAGATLWVARLPARQQITLPAARFTHLYAATGAARVESATLQTGDTVRAADLGGSILTALTDAEILIWTMDRALGE</sequence>
<evidence type="ECO:0000259" key="5">
    <source>
        <dbReference type="Pfam" id="PF17954"/>
    </source>
</evidence>
<feature type="binding site" evidence="2">
    <location>
        <position position="104"/>
    </location>
    <ligand>
        <name>Fe cation</name>
        <dbReference type="ChEBI" id="CHEBI:24875"/>
    </ligand>
</feature>
<dbReference type="Pfam" id="PF17954">
    <property type="entry name" value="Pirin_C_2"/>
    <property type="match status" value="1"/>
</dbReference>
<keyword evidence="7" id="KW-1185">Reference proteome</keyword>